<dbReference type="AlphaFoldDB" id="A0A382EM97"/>
<feature type="non-terminal residue" evidence="2">
    <location>
        <position position="39"/>
    </location>
</feature>
<keyword evidence="1" id="KW-0812">Transmembrane</keyword>
<keyword evidence="1" id="KW-1133">Transmembrane helix</keyword>
<dbReference type="EMBL" id="UINC01044922">
    <property type="protein sequence ID" value="SVB51023.1"/>
    <property type="molecule type" value="Genomic_DNA"/>
</dbReference>
<evidence type="ECO:0000313" key="2">
    <source>
        <dbReference type="EMBL" id="SVB51023.1"/>
    </source>
</evidence>
<feature type="transmembrane region" description="Helical" evidence="1">
    <location>
        <begin position="20"/>
        <end position="38"/>
    </location>
</feature>
<protein>
    <submittedName>
        <fullName evidence="2">Uncharacterized protein</fullName>
    </submittedName>
</protein>
<proteinExistence type="predicted"/>
<keyword evidence="1" id="KW-0472">Membrane</keyword>
<evidence type="ECO:0000256" key="1">
    <source>
        <dbReference type="SAM" id="Phobius"/>
    </source>
</evidence>
<sequence>VPWWFFEYSDTIILGLPDWAFYAVTMAILYSIVISYILG</sequence>
<gene>
    <name evidence="2" type="ORF">METZ01_LOCUS203877</name>
</gene>
<name>A0A382EM97_9ZZZZ</name>
<organism evidence="2">
    <name type="scientific">marine metagenome</name>
    <dbReference type="NCBI Taxonomy" id="408172"/>
    <lineage>
        <taxon>unclassified sequences</taxon>
        <taxon>metagenomes</taxon>
        <taxon>ecological metagenomes</taxon>
    </lineage>
</organism>
<accession>A0A382EM97</accession>
<reference evidence="2" key="1">
    <citation type="submission" date="2018-05" db="EMBL/GenBank/DDBJ databases">
        <authorList>
            <person name="Lanie J.A."/>
            <person name="Ng W.-L."/>
            <person name="Kazmierczak K.M."/>
            <person name="Andrzejewski T.M."/>
            <person name="Davidsen T.M."/>
            <person name="Wayne K.J."/>
            <person name="Tettelin H."/>
            <person name="Glass J.I."/>
            <person name="Rusch D."/>
            <person name="Podicherti R."/>
            <person name="Tsui H.-C.T."/>
            <person name="Winkler M.E."/>
        </authorList>
    </citation>
    <scope>NUCLEOTIDE SEQUENCE</scope>
</reference>
<feature type="non-terminal residue" evidence="2">
    <location>
        <position position="1"/>
    </location>
</feature>